<dbReference type="Pfam" id="PF05685">
    <property type="entry name" value="Uma2"/>
    <property type="match status" value="1"/>
</dbReference>
<proteinExistence type="predicted"/>
<dbReference type="InterPro" id="IPR012296">
    <property type="entry name" value="Nuclease_put_TT1808"/>
</dbReference>
<reference evidence="2" key="1">
    <citation type="submission" date="2020-03" db="EMBL/GenBank/DDBJ databases">
        <title>Psychroflexus Maritimus sp. nov., isolate from marine sediment.</title>
        <authorList>
            <person name="Zhong Y.-L."/>
        </authorList>
    </citation>
    <scope>NUCLEOTIDE SEQUENCE</scope>
    <source>
        <strain evidence="2">C1</strain>
    </source>
</reference>
<accession>A0A967AEF0</accession>
<evidence type="ECO:0000313" key="3">
    <source>
        <dbReference type="Proteomes" id="UP000643701"/>
    </source>
</evidence>
<dbReference type="Gene3D" id="3.90.1570.10">
    <property type="entry name" value="tt1808, chain A"/>
    <property type="match status" value="1"/>
</dbReference>
<feature type="domain" description="Putative restriction endonuclease" evidence="1">
    <location>
        <begin position="21"/>
        <end position="193"/>
    </location>
</feature>
<dbReference type="PANTHER" id="PTHR36558:SF1">
    <property type="entry name" value="RESTRICTION ENDONUCLEASE DOMAIN-CONTAINING PROTEIN-RELATED"/>
    <property type="match status" value="1"/>
</dbReference>
<comment type="caution">
    <text evidence="2">The sequence shown here is derived from an EMBL/GenBank/DDBJ whole genome shotgun (WGS) entry which is preliminary data.</text>
</comment>
<dbReference type="Proteomes" id="UP000643701">
    <property type="component" value="Unassembled WGS sequence"/>
</dbReference>
<dbReference type="GO" id="GO:0004519">
    <property type="term" value="F:endonuclease activity"/>
    <property type="evidence" value="ECO:0007669"/>
    <property type="project" value="UniProtKB-KW"/>
</dbReference>
<dbReference type="InterPro" id="IPR008538">
    <property type="entry name" value="Uma2"/>
</dbReference>
<gene>
    <name evidence="2" type="ORF">G7034_09910</name>
</gene>
<protein>
    <submittedName>
        <fullName evidence="2">Uma2 family endonuclease</fullName>
    </submittedName>
</protein>
<organism evidence="2 3">
    <name type="scientific">Psychroflexus maritimus</name>
    <dbReference type="NCBI Taxonomy" id="2714865"/>
    <lineage>
        <taxon>Bacteria</taxon>
        <taxon>Pseudomonadati</taxon>
        <taxon>Bacteroidota</taxon>
        <taxon>Flavobacteriia</taxon>
        <taxon>Flavobacteriales</taxon>
        <taxon>Flavobacteriaceae</taxon>
        <taxon>Psychroflexus</taxon>
    </lineage>
</organism>
<keyword evidence="2" id="KW-0378">Hydrolase</keyword>
<dbReference type="PANTHER" id="PTHR36558">
    <property type="entry name" value="GLR1098 PROTEIN"/>
    <property type="match status" value="1"/>
</dbReference>
<keyword evidence="2" id="KW-0255">Endonuclease</keyword>
<dbReference type="SUPFAM" id="SSF52980">
    <property type="entry name" value="Restriction endonuclease-like"/>
    <property type="match status" value="1"/>
</dbReference>
<dbReference type="CDD" id="cd06260">
    <property type="entry name" value="DUF820-like"/>
    <property type="match status" value="1"/>
</dbReference>
<dbReference type="RefSeq" id="WP_166400803.1">
    <property type="nucleotide sequence ID" value="NZ_JAANAS010000083.1"/>
</dbReference>
<dbReference type="AlphaFoldDB" id="A0A967AEF0"/>
<dbReference type="EMBL" id="JAANAS010000083">
    <property type="protein sequence ID" value="NGZ90566.1"/>
    <property type="molecule type" value="Genomic_DNA"/>
</dbReference>
<evidence type="ECO:0000313" key="2">
    <source>
        <dbReference type="EMBL" id="NGZ90566.1"/>
    </source>
</evidence>
<dbReference type="InterPro" id="IPR011335">
    <property type="entry name" value="Restrct_endonuc-II-like"/>
</dbReference>
<evidence type="ECO:0000259" key="1">
    <source>
        <dbReference type="Pfam" id="PF05685"/>
    </source>
</evidence>
<keyword evidence="2" id="KW-0540">Nuclease</keyword>
<keyword evidence="3" id="KW-1185">Reference proteome</keyword>
<sequence length="199" mass="23812">MKPKVTDFSQLDLNKTYTYADYLTWRFNERLELIKGWVYKMSPAPRRTHQRIETSLSSQLWRYFEHKKCEVYQSPFDVRLIKNKGQSDHEITTVVQPDISVICDPEKLDDRGCIGAPDLIIEVLSPSTMKKDYYEKFNLYEENKVKEYWLVNPEGRSLQIFHLENDKYEEFETLEEKEETITSKLFPELQIPMVSVFEY</sequence>
<name>A0A967AEF0_9FLAO</name>